<proteinExistence type="predicted"/>
<dbReference type="Pfam" id="PF14253">
    <property type="entry name" value="AbiH"/>
    <property type="match status" value="1"/>
</dbReference>
<gene>
    <name evidence="1" type="ORF">ERS132385_01926</name>
</gene>
<sequence length="294" mass="34504">MTEEVQKYVVVGNGFDLNLGIKSSYGDFVEYIKSKFSLHTPEEVYEFNSLFVQSFEGYELNWSDFESELEKRTFELQTWKSSDTDPMNAYIQMSELNVAIKKLEQEFYTYLSEQLIEWQGKYQELCATHEYKKIFDGSVVINFNYTDSPKVLGLADVNYYYNVHGSLKNKNIIFGGGFVGHEKSRTVWVPESFKNDKLVRVKQNAYLAEERAKLIDNINHSKKFDLYILGHSLVGTDLLFLEKLLVGARRIYLYYHKVDYLFKLEELIKKYDRDMIEKIILVPFTKIISDKEGD</sequence>
<protein>
    <recommendedName>
        <fullName evidence="3">Bacteriophage abortive infection AbiH</fullName>
    </recommendedName>
</protein>
<dbReference type="InterPro" id="IPR025935">
    <property type="entry name" value="AbiH"/>
</dbReference>
<evidence type="ECO:0000313" key="2">
    <source>
        <dbReference type="Proteomes" id="UP000073434"/>
    </source>
</evidence>
<dbReference type="RefSeq" id="WP_052502448.1">
    <property type="nucleotide sequence ID" value="NZ_CEEW01000152.1"/>
</dbReference>
<accession>A0A0Z8G4V3</accession>
<dbReference type="Proteomes" id="UP000073434">
    <property type="component" value="Unassembled WGS sequence"/>
</dbReference>
<reference evidence="1 2" key="1">
    <citation type="submission" date="2016-02" db="EMBL/GenBank/DDBJ databases">
        <authorList>
            <consortium name="Pathogen Informatics"/>
        </authorList>
    </citation>
    <scope>NUCLEOTIDE SEQUENCE [LARGE SCALE GENOMIC DNA]</scope>
    <source>
        <strain evidence="1 2">LSS23</strain>
    </source>
</reference>
<evidence type="ECO:0008006" key="3">
    <source>
        <dbReference type="Google" id="ProtNLM"/>
    </source>
</evidence>
<name>A0A0Z8G4V3_STRSU</name>
<dbReference type="EMBL" id="FIFW01000025">
    <property type="protein sequence ID" value="CYU92209.1"/>
    <property type="molecule type" value="Genomic_DNA"/>
</dbReference>
<evidence type="ECO:0000313" key="1">
    <source>
        <dbReference type="EMBL" id="CYU92209.1"/>
    </source>
</evidence>
<dbReference type="AlphaFoldDB" id="A0A0Z8G4V3"/>
<organism evidence="1 2">
    <name type="scientific">Streptococcus suis</name>
    <dbReference type="NCBI Taxonomy" id="1307"/>
    <lineage>
        <taxon>Bacteria</taxon>
        <taxon>Bacillati</taxon>
        <taxon>Bacillota</taxon>
        <taxon>Bacilli</taxon>
        <taxon>Lactobacillales</taxon>
        <taxon>Streptococcaceae</taxon>
        <taxon>Streptococcus</taxon>
    </lineage>
</organism>